<dbReference type="Proteomes" id="UP000694941">
    <property type="component" value="Unplaced"/>
</dbReference>
<sequence length="446" mass="51543">MATFRCLPDSKSFIRFVIAFNVLLTLFNFLSFRITPRSHYPCVLVEDNNKSYSLEGSRKQKVAWVLPAHPRPQVSTETQNVEVTIGNWTVEVHGNFMLIKNYIRAELTPGFNESVTFTTQGTHPFLHHAEVICQRWDGPLSVAVYAPGTDLLDAIKKISFLQQCGNSCVSRNVSWHLVYDLNFGPSIEELNNPENIARFFSINCTAGMKALNLSSNFREAYRLSYPINLLRNVARLQAETYYVLSSDIELYPSVNIVSRFLHLVAEETGVTAVPSAPRVYHLPIFEVSANLPAPATKRELVSLLKQKKATFFHKLTCDKCQRYPRRNEWVKILPNNSALGVFTVTKRNKYLSSWEPIYIGTNNEPLYNEHLTWEGKRDKMSQMYELCLLNYDIYTLDNAFLVHAPGIKRSNKKDQKWRMPYIRKNNRVYSRILKDLRDKYGYRKDC</sequence>
<evidence type="ECO:0000313" key="2">
    <source>
        <dbReference type="Proteomes" id="UP000694941"/>
    </source>
</evidence>
<evidence type="ECO:0000313" key="4">
    <source>
        <dbReference type="RefSeq" id="XP_022247900.1"/>
    </source>
</evidence>
<keyword evidence="2" id="KW-1185">Reference proteome</keyword>
<organism evidence="2 3">
    <name type="scientific">Limulus polyphemus</name>
    <name type="common">Atlantic horseshoe crab</name>
    <dbReference type="NCBI Taxonomy" id="6850"/>
    <lineage>
        <taxon>Eukaryota</taxon>
        <taxon>Metazoa</taxon>
        <taxon>Ecdysozoa</taxon>
        <taxon>Arthropoda</taxon>
        <taxon>Chelicerata</taxon>
        <taxon>Merostomata</taxon>
        <taxon>Xiphosura</taxon>
        <taxon>Limulidae</taxon>
        <taxon>Limulus</taxon>
    </lineage>
</organism>
<evidence type="ECO:0000313" key="3">
    <source>
        <dbReference type="RefSeq" id="XP_013780064.2"/>
    </source>
</evidence>
<dbReference type="RefSeq" id="XP_013780064.2">
    <property type="nucleotide sequence ID" value="XM_013924610.2"/>
</dbReference>
<evidence type="ECO:0000256" key="1">
    <source>
        <dbReference type="SAM" id="Phobius"/>
    </source>
</evidence>
<dbReference type="Pfam" id="PF13896">
    <property type="entry name" value="Glyco_transf_49"/>
    <property type="match status" value="1"/>
</dbReference>
<gene>
    <name evidence="3 4" type="primary">LOC106464464</name>
</gene>
<protein>
    <submittedName>
        <fullName evidence="3 4">Beta-1,4-glucuronyltransferase 1-like</fullName>
    </submittedName>
</protein>
<feature type="transmembrane region" description="Helical" evidence="1">
    <location>
        <begin position="12"/>
        <end position="32"/>
    </location>
</feature>
<proteinExistence type="predicted"/>
<dbReference type="RefSeq" id="XP_022247900.1">
    <property type="nucleotide sequence ID" value="XM_022392192.1"/>
</dbReference>
<keyword evidence="1" id="KW-0472">Membrane</keyword>
<keyword evidence="1" id="KW-1133">Transmembrane helix</keyword>
<dbReference type="PANTHER" id="PTHR47412">
    <property type="entry name" value="FI01434P-RELATED"/>
    <property type="match status" value="1"/>
</dbReference>
<dbReference type="GeneID" id="106464464"/>
<name>A0ABM1BDZ2_LIMPO</name>
<accession>A0ABM1BDZ2</accession>
<keyword evidence="1" id="KW-0812">Transmembrane</keyword>
<reference evidence="3 4" key="1">
    <citation type="submission" date="2025-05" db="UniProtKB">
        <authorList>
            <consortium name="RefSeq"/>
        </authorList>
    </citation>
    <scope>IDENTIFICATION</scope>
    <source>
        <tissue evidence="3 4">Muscle</tissue>
    </source>
</reference>
<dbReference type="PANTHER" id="PTHR47412:SF1">
    <property type="entry name" value="FI01434P-RELATED"/>
    <property type="match status" value="1"/>
</dbReference>